<proteinExistence type="predicted"/>
<dbReference type="Proteomes" id="UP000053144">
    <property type="component" value="Chromosome 3"/>
</dbReference>
<protein>
    <submittedName>
        <fullName evidence="1">Uncharacterized protein</fullName>
    </submittedName>
</protein>
<dbReference type="AlphaFoldDB" id="A0A0L9U7Z4"/>
<sequence length="51" mass="5606">MASPHLSKDVLVATPTNRSAQISSNQFMQTIHSLVVPSSPKGNQWKQTKTQ</sequence>
<evidence type="ECO:0000313" key="2">
    <source>
        <dbReference type="Proteomes" id="UP000053144"/>
    </source>
</evidence>
<evidence type="ECO:0000313" key="1">
    <source>
        <dbReference type="EMBL" id="KOM38856.1"/>
    </source>
</evidence>
<reference evidence="2" key="1">
    <citation type="journal article" date="2015" name="Proc. Natl. Acad. Sci. U.S.A.">
        <title>Genome sequencing of adzuki bean (Vigna angularis) provides insight into high starch and low fat accumulation and domestication.</title>
        <authorList>
            <person name="Yang K."/>
            <person name="Tian Z."/>
            <person name="Chen C."/>
            <person name="Luo L."/>
            <person name="Zhao B."/>
            <person name="Wang Z."/>
            <person name="Yu L."/>
            <person name="Li Y."/>
            <person name="Sun Y."/>
            <person name="Li W."/>
            <person name="Chen Y."/>
            <person name="Li Y."/>
            <person name="Zhang Y."/>
            <person name="Ai D."/>
            <person name="Zhao J."/>
            <person name="Shang C."/>
            <person name="Ma Y."/>
            <person name="Wu B."/>
            <person name="Wang M."/>
            <person name="Gao L."/>
            <person name="Sun D."/>
            <person name="Zhang P."/>
            <person name="Guo F."/>
            <person name="Wang W."/>
            <person name="Li Y."/>
            <person name="Wang J."/>
            <person name="Varshney R.K."/>
            <person name="Wang J."/>
            <person name="Ling H.Q."/>
            <person name="Wan P."/>
        </authorList>
    </citation>
    <scope>NUCLEOTIDE SEQUENCE</scope>
    <source>
        <strain evidence="2">cv. Jingnong 6</strain>
    </source>
</reference>
<organism evidence="1 2">
    <name type="scientific">Phaseolus angularis</name>
    <name type="common">Azuki bean</name>
    <name type="synonym">Vigna angularis</name>
    <dbReference type="NCBI Taxonomy" id="3914"/>
    <lineage>
        <taxon>Eukaryota</taxon>
        <taxon>Viridiplantae</taxon>
        <taxon>Streptophyta</taxon>
        <taxon>Embryophyta</taxon>
        <taxon>Tracheophyta</taxon>
        <taxon>Spermatophyta</taxon>
        <taxon>Magnoliopsida</taxon>
        <taxon>eudicotyledons</taxon>
        <taxon>Gunneridae</taxon>
        <taxon>Pentapetalae</taxon>
        <taxon>rosids</taxon>
        <taxon>fabids</taxon>
        <taxon>Fabales</taxon>
        <taxon>Fabaceae</taxon>
        <taxon>Papilionoideae</taxon>
        <taxon>50 kb inversion clade</taxon>
        <taxon>NPAAA clade</taxon>
        <taxon>indigoferoid/millettioid clade</taxon>
        <taxon>Phaseoleae</taxon>
        <taxon>Vigna</taxon>
    </lineage>
</organism>
<dbReference type="EMBL" id="CM003373">
    <property type="protein sequence ID" value="KOM38856.1"/>
    <property type="molecule type" value="Genomic_DNA"/>
</dbReference>
<dbReference type="Gramene" id="KOM38856">
    <property type="protein sequence ID" value="KOM38856"/>
    <property type="gene ID" value="LR48_Vigan03g223800"/>
</dbReference>
<gene>
    <name evidence="1" type="ORF">LR48_Vigan03g223800</name>
</gene>
<accession>A0A0L9U7Z4</accession>
<name>A0A0L9U7Z4_PHAAN</name>